<evidence type="ECO:0000313" key="1">
    <source>
        <dbReference type="EMBL" id="SIS80205.1"/>
    </source>
</evidence>
<dbReference type="EMBL" id="FTOI01000007">
    <property type="protein sequence ID" value="SIS80205.1"/>
    <property type="molecule type" value="Genomic_DNA"/>
</dbReference>
<reference evidence="2" key="1">
    <citation type="submission" date="2017-01" db="EMBL/GenBank/DDBJ databases">
        <authorList>
            <person name="Varghese N."/>
            <person name="Submissions S."/>
        </authorList>
    </citation>
    <scope>NUCLEOTIDE SEQUENCE [LARGE SCALE GENOMIC DNA]</scope>
    <source>
        <strain evidence="2">DSM 23145</strain>
    </source>
</reference>
<name>A0A1N7M271_9FLAO</name>
<organism evidence="1 2">
    <name type="scientific">Kaistella chaponensis</name>
    <dbReference type="NCBI Taxonomy" id="713588"/>
    <lineage>
        <taxon>Bacteria</taxon>
        <taxon>Pseudomonadati</taxon>
        <taxon>Bacteroidota</taxon>
        <taxon>Flavobacteriia</taxon>
        <taxon>Flavobacteriales</taxon>
        <taxon>Weeksellaceae</taxon>
        <taxon>Chryseobacterium group</taxon>
        <taxon>Kaistella</taxon>
    </lineage>
</organism>
<dbReference type="Proteomes" id="UP000185839">
    <property type="component" value="Unassembled WGS sequence"/>
</dbReference>
<protein>
    <submittedName>
        <fullName evidence="1">Uncharacterized protein</fullName>
    </submittedName>
</protein>
<sequence>MSEVVHFELSEDDFTRLNDAYPNRKSNHDIGNFGVQVVKLYLESTGYTEVRINVKKVDIQGTLNNVVEKFEVKSTVKSEISYDCLKVSSPKDYKSLTEDNMEIIRVCRVGQRTVDLHFLKHGIDFLLVPEPRWRLQKIRR</sequence>
<gene>
    <name evidence="1" type="ORF">SAMN05421789_10733</name>
</gene>
<keyword evidence="2" id="KW-1185">Reference proteome</keyword>
<accession>A0A1N7M271</accession>
<dbReference type="OrthoDB" id="1437009at2"/>
<dbReference type="STRING" id="713588.SAMN05421789_10733"/>
<dbReference type="RefSeq" id="WP_076387062.1">
    <property type="nucleotide sequence ID" value="NZ_FTOI01000007.1"/>
</dbReference>
<evidence type="ECO:0000313" key="2">
    <source>
        <dbReference type="Proteomes" id="UP000185839"/>
    </source>
</evidence>
<proteinExistence type="predicted"/>
<dbReference type="AlphaFoldDB" id="A0A1N7M271"/>